<dbReference type="RefSeq" id="WP_107896768.1">
    <property type="nucleotide sequence ID" value="NZ_PYWM01000024.1"/>
</dbReference>
<keyword evidence="2" id="KW-1185">Reference proteome</keyword>
<name>A0A4U2XTM3_9BACI</name>
<organism evidence="1 2">
    <name type="scientific">Lysinibacillus mangiferihumi</name>
    <dbReference type="NCBI Taxonomy" id="1130819"/>
    <lineage>
        <taxon>Bacteria</taxon>
        <taxon>Bacillati</taxon>
        <taxon>Bacillota</taxon>
        <taxon>Bacilli</taxon>
        <taxon>Bacillales</taxon>
        <taxon>Bacillaceae</taxon>
        <taxon>Lysinibacillus</taxon>
    </lineage>
</organism>
<dbReference type="AlphaFoldDB" id="A0A4U2XTM3"/>
<dbReference type="EMBL" id="SZPU01000182">
    <property type="protein sequence ID" value="TKI50854.1"/>
    <property type="molecule type" value="Genomic_DNA"/>
</dbReference>
<comment type="caution">
    <text evidence="1">The sequence shown here is derived from an EMBL/GenBank/DDBJ whole genome shotgun (WGS) entry which is preliminary data.</text>
</comment>
<reference evidence="1 2" key="1">
    <citation type="submission" date="2019-04" db="EMBL/GenBank/DDBJ databases">
        <title>Lysinibacillus genome sequencing.</title>
        <authorList>
            <person name="Dunlap C."/>
        </authorList>
    </citation>
    <scope>NUCLEOTIDE SEQUENCE [LARGE SCALE GENOMIC DNA]</scope>
    <source>
        <strain evidence="1 2">CCTCC AB 2010389</strain>
    </source>
</reference>
<gene>
    <name evidence="1" type="ORF">FC756_27330</name>
</gene>
<accession>A0A4U2XTM3</accession>
<evidence type="ECO:0000313" key="1">
    <source>
        <dbReference type="EMBL" id="TKI50854.1"/>
    </source>
</evidence>
<evidence type="ECO:0000313" key="2">
    <source>
        <dbReference type="Proteomes" id="UP000308744"/>
    </source>
</evidence>
<sequence>MKKYNVIASEDLEAPQNSWTKGKEYEVTETNTKFQITSNEARVAYVITLKDEIMKNFKIVC</sequence>
<protein>
    <submittedName>
        <fullName evidence="1">Uncharacterized protein</fullName>
    </submittedName>
</protein>
<proteinExistence type="predicted"/>
<dbReference type="Proteomes" id="UP000308744">
    <property type="component" value="Unassembled WGS sequence"/>
</dbReference>